<evidence type="ECO:0000313" key="8">
    <source>
        <dbReference type="EMBL" id="MQS18221.1"/>
    </source>
</evidence>
<feature type="region of interest" description="Disordered" evidence="1">
    <location>
        <begin position="76"/>
        <end position="97"/>
    </location>
</feature>
<dbReference type="RefSeq" id="WP_153471999.1">
    <property type="nucleotide sequence ID" value="NZ_WBOF01000009.1"/>
</dbReference>
<evidence type="ECO:0000313" key="2">
    <source>
        <dbReference type="EMBL" id="MQS17997.1"/>
    </source>
</evidence>
<dbReference type="EMBL" id="WBOF01000019">
    <property type="protein sequence ID" value="MQS18221.1"/>
    <property type="molecule type" value="Genomic_DNA"/>
</dbReference>
<dbReference type="EMBL" id="WBOF01000017">
    <property type="protein sequence ID" value="MQS18180.1"/>
    <property type="molecule type" value="Genomic_DNA"/>
</dbReference>
<dbReference type="EMBL" id="WBOF01000016">
    <property type="protein sequence ID" value="MQS18156.1"/>
    <property type="molecule type" value="Genomic_DNA"/>
</dbReference>
<evidence type="ECO:0000313" key="6">
    <source>
        <dbReference type="EMBL" id="MQS18175.1"/>
    </source>
</evidence>
<accession>A0A6N7L2A0</accession>
<keyword evidence="10" id="KW-1185">Reference proteome</keyword>
<comment type="caution">
    <text evidence="5">The sequence shown here is derived from an EMBL/GenBank/DDBJ whole genome shotgun (WGS) entry which is preliminary data.</text>
</comment>
<evidence type="ECO:0000256" key="1">
    <source>
        <dbReference type="SAM" id="MobiDB-lite"/>
    </source>
</evidence>
<evidence type="ECO:0000313" key="3">
    <source>
        <dbReference type="EMBL" id="MQS18052.1"/>
    </source>
</evidence>
<dbReference type="EMBL" id="WBOF01000017">
    <property type="protein sequence ID" value="MQS18175.1"/>
    <property type="molecule type" value="Genomic_DNA"/>
</dbReference>
<dbReference type="EMBL" id="WBOF01000009">
    <property type="protein sequence ID" value="MQS17997.1"/>
    <property type="molecule type" value="Genomic_DNA"/>
</dbReference>
<name>A0A6N7L2A0_9ACTN</name>
<gene>
    <name evidence="2" type="ORF">F7Q99_38875</name>
    <name evidence="3" type="ORF">F7Q99_39165</name>
    <name evidence="4" type="ORF">F7Q99_39245</name>
    <name evidence="5" type="ORF">F7Q99_39740</name>
    <name evidence="6" type="ORF">F7Q99_39845</name>
    <name evidence="7" type="ORF">F7Q99_39870</name>
    <name evidence="8" type="ORF">F7Q99_40095</name>
    <name evidence="9" type="ORF">F7Q99_40120</name>
</gene>
<protein>
    <submittedName>
        <fullName evidence="5">Uncharacterized protein</fullName>
    </submittedName>
</protein>
<feature type="compositionally biased region" description="Basic residues" evidence="1">
    <location>
        <begin position="78"/>
        <end position="91"/>
    </location>
</feature>
<evidence type="ECO:0000313" key="9">
    <source>
        <dbReference type="EMBL" id="MQS18226.1"/>
    </source>
</evidence>
<evidence type="ECO:0000313" key="7">
    <source>
        <dbReference type="EMBL" id="MQS18180.1"/>
    </source>
</evidence>
<dbReference type="Proteomes" id="UP000450000">
    <property type="component" value="Unassembled WGS sequence"/>
</dbReference>
<dbReference type="OrthoDB" id="4337955at2"/>
<proteinExistence type="predicted"/>
<sequence length="97" mass="10564">MDIPEVAQAAALAEVAKLGHDRGELLRQADELLTRIKPAAVKAVQAGAGRNRVRELAGVSTTLWYEWLDEAGIQVRPRAAKKTATKKATTSRKRETS</sequence>
<organism evidence="5 10">
    <name type="scientific">Streptomyces kaniharaensis</name>
    <dbReference type="NCBI Taxonomy" id="212423"/>
    <lineage>
        <taxon>Bacteria</taxon>
        <taxon>Bacillati</taxon>
        <taxon>Actinomycetota</taxon>
        <taxon>Actinomycetes</taxon>
        <taxon>Kitasatosporales</taxon>
        <taxon>Streptomycetaceae</taxon>
        <taxon>Streptomyces</taxon>
    </lineage>
</organism>
<evidence type="ECO:0000313" key="10">
    <source>
        <dbReference type="Proteomes" id="UP000450000"/>
    </source>
</evidence>
<dbReference type="EMBL" id="WBOF01000019">
    <property type="protein sequence ID" value="MQS18226.1"/>
    <property type="molecule type" value="Genomic_DNA"/>
</dbReference>
<dbReference type="EMBL" id="WBOF01000011">
    <property type="protein sequence ID" value="MQS18052.1"/>
    <property type="molecule type" value="Genomic_DNA"/>
</dbReference>
<evidence type="ECO:0000313" key="4">
    <source>
        <dbReference type="EMBL" id="MQS18067.1"/>
    </source>
</evidence>
<evidence type="ECO:0000313" key="5">
    <source>
        <dbReference type="EMBL" id="MQS18156.1"/>
    </source>
</evidence>
<reference evidence="5 10" key="1">
    <citation type="submission" date="2019-09" db="EMBL/GenBank/DDBJ databases">
        <title>Genome Sequences of Streptomyces kaniharaensis ATCC 21070.</title>
        <authorList>
            <person name="Zhu W."/>
            <person name="De Crecy-Lagard V."/>
            <person name="Richards N.G."/>
        </authorList>
    </citation>
    <scope>NUCLEOTIDE SEQUENCE [LARGE SCALE GENOMIC DNA]</scope>
    <source>
        <strain evidence="5 10">SF-557</strain>
    </source>
</reference>
<dbReference type="AlphaFoldDB" id="A0A6N7L2A0"/>
<dbReference type="EMBL" id="WBOF01000013">
    <property type="protein sequence ID" value="MQS18067.1"/>
    <property type="molecule type" value="Genomic_DNA"/>
</dbReference>